<protein>
    <submittedName>
        <fullName evidence="1">Uncharacterized protein</fullName>
    </submittedName>
</protein>
<dbReference type="RefSeq" id="WP_127739268.1">
    <property type="nucleotide sequence ID" value="NZ_CP102590.1"/>
</dbReference>
<dbReference type="AlphaFoldDB" id="A0A437K995"/>
<evidence type="ECO:0000313" key="2">
    <source>
        <dbReference type="Proteomes" id="UP000288024"/>
    </source>
</evidence>
<organism evidence="1 2">
    <name type="scientific">Niallia taxi</name>
    <dbReference type="NCBI Taxonomy" id="2499688"/>
    <lineage>
        <taxon>Bacteria</taxon>
        <taxon>Bacillati</taxon>
        <taxon>Bacillota</taxon>
        <taxon>Bacilli</taxon>
        <taxon>Bacillales</taxon>
        <taxon>Bacillaceae</taxon>
        <taxon>Niallia</taxon>
    </lineage>
</organism>
<dbReference type="GeneID" id="87618588"/>
<comment type="caution">
    <text evidence="1">The sequence shown here is derived from an EMBL/GenBank/DDBJ whole genome shotgun (WGS) entry which is preliminary data.</text>
</comment>
<dbReference type="EMBL" id="RZTZ01000006">
    <property type="protein sequence ID" value="RVT60796.1"/>
    <property type="molecule type" value="Genomic_DNA"/>
</dbReference>
<gene>
    <name evidence="1" type="ORF">EM808_16265</name>
</gene>
<sequence>MNINKIQQYVPLDIRNWEKTDFAQLLYEICDSVKQYTNDVVEVHQVVKLGKFGKDYKFLIIINILQDLDNLGPAVEEL</sequence>
<reference evidence="1 2" key="1">
    <citation type="submission" date="2019-01" db="EMBL/GenBank/DDBJ databases">
        <title>Bacillus sp. M5HDSG1-1, whole genome shotgun sequence.</title>
        <authorList>
            <person name="Tuo L."/>
        </authorList>
    </citation>
    <scope>NUCLEOTIDE SEQUENCE [LARGE SCALE GENOMIC DNA]</scope>
    <source>
        <strain evidence="1 2">M5HDSG1-1</strain>
    </source>
</reference>
<dbReference type="Proteomes" id="UP000288024">
    <property type="component" value="Unassembled WGS sequence"/>
</dbReference>
<keyword evidence="2" id="KW-1185">Reference proteome</keyword>
<evidence type="ECO:0000313" key="1">
    <source>
        <dbReference type="EMBL" id="RVT60796.1"/>
    </source>
</evidence>
<accession>A0A437K995</accession>
<proteinExistence type="predicted"/>
<name>A0A437K995_9BACI</name>